<dbReference type="AlphaFoldDB" id="A0AAD4SH69"/>
<dbReference type="Pfam" id="PF13456">
    <property type="entry name" value="RVT_3"/>
    <property type="match status" value="1"/>
</dbReference>
<keyword evidence="3" id="KW-1185">Reference proteome</keyword>
<evidence type="ECO:0000313" key="3">
    <source>
        <dbReference type="Proteomes" id="UP001202328"/>
    </source>
</evidence>
<dbReference type="PANTHER" id="PTHR47723:SF19">
    <property type="entry name" value="POLYNUCLEOTIDYL TRANSFERASE, RIBONUCLEASE H-LIKE SUPERFAMILY PROTEIN"/>
    <property type="match status" value="1"/>
</dbReference>
<reference evidence="2" key="1">
    <citation type="submission" date="2022-04" db="EMBL/GenBank/DDBJ databases">
        <title>A functionally conserved STORR gene fusion in Papaver species that diverged 16.8 million years ago.</title>
        <authorList>
            <person name="Catania T."/>
        </authorList>
    </citation>
    <scope>NUCLEOTIDE SEQUENCE</scope>
    <source>
        <strain evidence="2">S-188037</strain>
    </source>
</reference>
<gene>
    <name evidence="2" type="ORF">MKW98_016210</name>
</gene>
<evidence type="ECO:0000313" key="2">
    <source>
        <dbReference type="EMBL" id="KAI3907566.1"/>
    </source>
</evidence>
<accession>A0AAD4SH69</accession>
<dbReference type="PROSITE" id="PS50879">
    <property type="entry name" value="RNASE_H_1"/>
    <property type="match status" value="1"/>
</dbReference>
<dbReference type="InterPro" id="IPR044730">
    <property type="entry name" value="RNase_H-like_dom_plant"/>
</dbReference>
<dbReference type="InterPro" id="IPR053151">
    <property type="entry name" value="RNase_H-like"/>
</dbReference>
<dbReference type="CDD" id="cd06222">
    <property type="entry name" value="RNase_H_like"/>
    <property type="match status" value="1"/>
</dbReference>
<protein>
    <recommendedName>
        <fullName evidence="1">RNase H type-1 domain-containing protein</fullName>
    </recommendedName>
</protein>
<dbReference type="GO" id="GO:0004523">
    <property type="term" value="F:RNA-DNA hybrid ribonuclease activity"/>
    <property type="evidence" value="ECO:0007669"/>
    <property type="project" value="InterPro"/>
</dbReference>
<name>A0AAD4SH69_9MAGN</name>
<dbReference type="GO" id="GO:0003676">
    <property type="term" value="F:nucleic acid binding"/>
    <property type="evidence" value="ECO:0007669"/>
    <property type="project" value="InterPro"/>
</dbReference>
<organism evidence="2 3">
    <name type="scientific">Papaver atlanticum</name>
    <dbReference type="NCBI Taxonomy" id="357466"/>
    <lineage>
        <taxon>Eukaryota</taxon>
        <taxon>Viridiplantae</taxon>
        <taxon>Streptophyta</taxon>
        <taxon>Embryophyta</taxon>
        <taxon>Tracheophyta</taxon>
        <taxon>Spermatophyta</taxon>
        <taxon>Magnoliopsida</taxon>
        <taxon>Ranunculales</taxon>
        <taxon>Papaveraceae</taxon>
        <taxon>Papaveroideae</taxon>
        <taxon>Papaver</taxon>
    </lineage>
</organism>
<sequence>MHAPPLSLERLLHALSLQGAPNETPKANRAAYLVRWNPPDSNFVKLNVDGASTDAGMAGTGGILRASDGHFLAAFARHIYHSSNNVAELWAIRDGLKLASSLGMKRLVVESDSKYAVNVCKGLLHGTWLCI</sequence>
<dbReference type="SUPFAM" id="SSF53098">
    <property type="entry name" value="Ribonuclease H-like"/>
    <property type="match status" value="1"/>
</dbReference>
<dbReference type="InterPro" id="IPR002156">
    <property type="entry name" value="RNaseH_domain"/>
</dbReference>
<dbReference type="InterPro" id="IPR036397">
    <property type="entry name" value="RNaseH_sf"/>
</dbReference>
<dbReference type="PANTHER" id="PTHR47723">
    <property type="entry name" value="OS05G0353850 PROTEIN"/>
    <property type="match status" value="1"/>
</dbReference>
<proteinExistence type="predicted"/>
<dbReference type="Gene3D" id="3.30.420.10">
    <property type="entry name" value="Ribonuclease H-like superfamily/Ribonuclease H"/>
    <property type="match status" value="1"/>
</dbReference>
<feature type="domain" description="RNase H type-1" evidence="1">
    <location>
        <begin position="40"/>
        <end position="131"/>
    </location>
</feature>
<dbReference type="Proteomes" id="UP001202328">
    <property type="component" value="Unassembled WGS sequence"/>
</dbReference>
<dbReference type="EMBL" id="JAJJMB010010581">
    <property type="protein sequence ID" value="KAI3907566.1"/>
    <property type="molecule type" value="Genomic_DNA"/>
</dbReference>
<comment type="caution">
    <text evidence="2">The sequence shown here is derived from an EMBL/GenBank/DDBJ whole genome shotgun (WGS) entry which is preliminary data.</text>
</comment>
<evidence type="ECO:0000259" key="1">
    <source>
        <dbReference type="PROSITE" id="PS50879"/>
    </source>
</evidence>
<dbReference type="InterPro" id="IPR012337">
    <property type="entry name" value="RNaseH-like_sf"/>
</dbReference>